<proteinExistence type="predicted"/>
<dbReference type="Pfam" id="PF01535">
    <property type="entry name" value="PPR"/>
    <property type="match status" value="2"/>
</dbReference>
<dbReference type="GO" id="GO:0008270">
    <property type="term" value="F:zinc ion binding"/>
    <property type="evidence" value="ECO:0007669"/>
    <property type="project" value="InterPro"/>
</dbReference>
<comment type="caution">
    <text evidence="4">The sequence shown here is derived from an EMBL/GenBank/DDBJ whole genome shotgun (WGS) entry which is preliminary data.</text>
</comment>
<feature type="repeat" description="PPR" evidence="2">
    <location>
        <begin position="95"/>
        <end position="129"/>
    </location>
</feature>
<dbReference type="InterPro" id="IPR046848">
    <property type="entry name" value="E_motif"/>
</dbReference>
<dbReference type="AlphaFoldDB" id="A0A7J7KUC8"/>
<evidence type="ECO:0000313" key="4">
    <source>
        <dbReference type="EMBL" id="KAF6133970.1"/>
    </source>
</evidence>
<gene>
    <name evidence="4" type="ORF">GIB67_040734</name>
</gene>
<dbReference type="PANTHER" id="PTHR47926:SF517">
    <property type="entry name" value="TETRATRICOPEPTIDE REPEAT-LIKE SUPERFAMILY PROTEIN"/>
    <property type="match status" value="1"/>
</dbReference>
<keyword evidence="5" id="KW-1185">Reference proteome</keyword>
<protein>
    <recommendedName>
        <fullName evidence="3">DYW domain-containing protein</fullName>
    </recommendedName>
</protein>
<name>A0A7J7KUC8_9MAGN</name>
<organism evidence="4 5">
    <name type="scientific">Kingdonia uniflora</name>
    <dbReference type="NCBI Taxonomy" id="39325"/>
    <lineage>
        <taxon>Eukaryota</taxon>
        <taxon>Viridiplantae</taxon>
        <taxon>Streptophyta</taxon>
        <taxon>Embryophyta</taxon>
        <taxon>Tracheophyta</taxon>
        <taxon>Spermatophyta</taxon>
        <taxon>Magnoliopsida</taxon>
        <taxon>Ranunculales</taxon>
        <taxon>Circaeasteraceae</taxon>
        <taxon>Kingdonia</taxon>
    </lineage>
</organism>
<dbReference type="FunFam" id="1.25.40.10:FF:000344">
    <property type="entry name" value="Pentatricopeptide repeat-containing protein"/>
    <property type="match status" value="1"/>
</dbReference>
<feature type="domain" description="DYW" evidence="3">
    <location>
        <begin position="411"/>
        <end position="503"/>
    </location>
</feature>
<dbReference type="PANTHER" id="PTHR47926">
    <property type="entry name" value="PENTATRICOPEPTIDE REPEAT-CONTAINING PROTEIN"/>
    <property type="match status" value="1"/>
</dbReference>
<dbReference type="InterPro" id="IPR011990">
    <property type="entry name" value="TPR-like_helical_dom_sf"/>
</dbReference>
<keyword evidence="1" id="KW-0677">Repeat</keyword>
<evidence type="ECO:0000259" key="3">
    <source>
        <dbReference type="Pfam" id="PF14432"/>
    </source>
</evidence>
<dbReference type="Pfam" id="PF14432">
    <property type="entry name" value="DYW_deaminase"/>
    <property type="match status" value="1"/>
</dbReference>
<dbReference type="Proteomes" id="UP000541444">
    <property type="component" value="Unassembled WGS sequence"/>
</dbReference>
<dbReference type="GO" id="GO:0009451">
    <property type="term" value="P:RNA modification"/>
    <property type="evidence" value="ECO:0007669"/>
    <property type="project" value="InterPro"/>
</dbReference>
<dbReference type="Pfam" id="PF13041">
    <property type="entry name" value="PPR_2"/>
    <property type="match status" value="2"/>
</dbReference>
<dbReference type="Pfam" id="PF20431">
    <property type="entry name" value="E_motif"/>
    <property type="match status" value="1"/>
</dbReference>
<feature type="repeat" description="PPR" evidence="2">
    <location>
        <begin position="196"/>
        <end position="230"/>
    </location>
</feature>
<evidence type="ECO:0000256" key="1">
    <source>
        <dbReference type="ARBA" id="ARBA00022737"/>
    </source>
</evidence>
<dbReference type="InterPro" id="IPR032867">
    <property type="entry name" value="DYW_dom"/>
</dbReference>
<evidence type="ECO:0000256" key="2">
    <source>
        <dbReference type="PROSITE-ProRule" id="PRU00708"/>
    </source>
</evidence>
<dbReference type="EMBL" id="JACGCM010002894">
    <property type="protein sequence ID" value="KAF6133970.1"/>
    <property type="molecule type" value="Genomic_DNA"/>
</dbReference>
<accession>A0A7J7KUC8</accession>
<dbReference type="Gene3D" id="1.25.40.10">
    <property type="entry name" value="Tetratricopeptide repeat domain"/>
    <property type="match status" value="4"/>
</dbReference>
<reference evidence="4 5" key="1">
    <citation type="journal article" date="2020" name="IScience">
        <title>Genome Sequencing of the Endangered Kingdonia uniflora (Circaeasteraceae, Ranunculales) Reveals Potential Mechanisms of Evolutionary Specialization.</title>
        <authorList>
            <person name="Sun Y."/>
            <person name="Deng T."/>
            <person name="Zhang A."/>
            <person name="Moore M.J."/>
            <person name="Landis J.B."/>
            <person name="Lin N."/>
            <person name="Zhang H."/>
            <person name="Zhang X."/>
            <person name="Huang J."/>
            <person name="Zhang X."/>
            <person name="Sun H."/>
            <person name="Wang H."/>
        </authorList>
    </citation>
    <scope>NUCLEOTIDE SEQUENCE [LARGE SCALE GENOMIC DNA]</scope>
    <source>
        <strain evidence="4">TB1705</strain>
        <tissue evidence="4">Leaf</tissue>
    </source>
</reference>
<dbReference type="PROSITE" id="PS51375">
    <property type="entry name" value="PPR"/>
    <property type="match status" value="2"/>
</dbReference>
<dbReference type="OrthoDB" id="185373at2759"/>
<dbReference type="InterPro" id="IPR046960">
    <property type="entry name" value="PPR_At4g14850-like_plant"/>
</dbReference>
<dbReference type="FunFam" id="1.25.40.10:FF:001093">
    <property type="entry name" value="Pentatricopeptide repeat-containing protein At2g34400"/>
    <property type="match status" value="1"/>
</dbReference>
<dbReference type="GO" id="GO:0003723">
    <property type="term" value="F:RNA binding"/>
    <property type="evidence" value="ECO:0007669"/>
    <property type="project" value="InterPro"/>
</dbReference>
<dbReference type="NCBIfam" id="TIGR00756">
    <property type="entry name" value="PPR"/>
    <property type="match status" value="4"/>
</dbReference>
<dbReference type="InterPro" id="IPR002885">
    <property type="entry name" value="PPR_rpt"/>
</dbReference>
<evidence type="ECO:0000313" key="5">
    <source>
        <dbReference type="Proteomes" id="UP000541444"/>
    </source>
</evidence>
<sequence>MVTGYSQNGEGVRAIECFREMHRGEVGPNQFTFPSVLKACSEVLARGFGIQVHGCIVRSGFACNVFVDSALVDMYAKCGDFYNAKKVFHSMEELDVVSWTSLITGYAHYGSHEEALVLYCDMRVYGFNPDQFIIACVFSACAELTVLGFGQQVQGYFVRSGLKSSLSVNNSLVTLYAKCGCLEDASQVFDLMEVRDVVSWTALIVGHAQNGKGEVSLQLYDHMIRSNIEPDFVTFVGLLFACSHTGLVEDGRGYFKLMSEVYGIAPGPQHYACMIDLLGRSGNIGEAKELLNQMTTKPDATVWKSILAACRMHRDLELGEIAARNLFELEPRNSMPYVMLSNIYSAAGKWDDVARLRSMMKSSGISKEPGYSWMEINNEIHTFTVEDRSHPRMLEIYCKVDEMMMLIKKAGYVPDRKFSLQDMDEGGKELGLTYHSEKLAVAYGLLIVSSGVPIRIFKNLRVCGDCHNAIKMISRVFQRHIILRDTNCFHHLREGVCSCRDYW</sequence>